<dbReference type="EMBL" id="CAJOBB010015505">
    <property type="protein sequence ID" value="CAF4317700.1"/>
    <property type="molecule type" value="Genomic_DNA"/>
</dbReference>
<gene>
    <name evidence="1" type="ORF">KXQ929_LOCUS46448</name>
    <name evidence="2" type="ORF">OKA104_LOCUS49744</name>
</gene>
<evidence type="ECO:0000313" key="3">
    <source>
        <dbReference type="Proteomes" id="UP000663868"/>
    </source>
</evidence>
<proteinExistence type="predicted"/>
<organism evidence="1 3">
    <name type="scientific">Adineta steineri</name>
    <dbReference type="NCBI Taxonomy" id="433720"/>
    <lineage>
        <taxon>Eukaryota</taxon>
        <taxon>Metazoa</taxon>
        <taxon>Spiralia</taxon>
        <taxon>Gnathifera</taxon>
        <taxon>Rotifera</taxon>
        <taxon>Eurotatoria</taxon>
        <taxon>Bdelloidea</taxon>
        <taxon>Adinetida</taxon>
        <taxon>Adinetidae</taxon>
        <taxon>Adineta</taxon>
    </lineage>
</organism>
<reference evidence="1" key="1">
    <citation type="submission" date="2021-02" db="EMBL/GenBank/DDBJ databases">
        <authorList>
            <person name="Nowell W R."/>
        </authorList>
    </citation>
    <scope>NUCLEOTIDE SEQUENCE</scope>
</reference>
<evidence type="ECO:0000313" key="1">
    <source>
        <dbReference type="EMBL" id="CAF4317700.1"/>
    </source>
</evidence>
<comment type="caution">
    <text evidence="1">The sequence shown here is derived from an EMBL/GenBank/DDBJ whole genome shotgun (WGS) entry which is preliminary data.</text>
</comment>
<name>A0A820J0T9_9BILA</name>
<dbReference type="Proteomes" id="UP000663881">
    <property type="component" value="Unassembled WGS sequence"/>
</dbReference>
<dbReference type="EMBL" id="CAJOAY010023803">
    <property type="protein sequence ID" value="CAF4369187.1"/>
    <property type="molecule type" value="Genomic_DNA"/>
</dbReference>
<feature type="non-terminal residue" evidence="1">
    <location>
        <position position="23"/>
    </location>
</feature>
<accession>A0A820J0T9</accession>
<dbReference type="Proteomes" id="UP000663868">
    <property type="component" value="Unassembled WGS sequence"/>
</dbReference>
<protein>
    <submittedName>
        <fullName evidence="1">Uncharacterized protein</fullName>
    </submittedName>
</protein>
<dbReference type="AlphaFoldDB" id="A0A820J0T9"/>
<evidence type="ECO:0000313" key="2">
    <source>
        <dbReference type="EMBL" id="CAF4369187.1"/>
    </source>
</evidence>
<sequence>MASQWFMSLAIVCLVRLGCTGPI</sequence>